<evidence type="ECO:0000256" key="1">
    <source>
        <dbReference type="ARBA" id="ARBA00004370"/>
    </source>
</evidence>
<keyword evidence="6" id="KW-0732">Signal</keyword>
<evidence type="ECO:0000313" key="8">
    <source>
        <dbReference type="EMBL" id="CAH3104383.1"/>
    </source>
</evidence>
<evidence type="ECO:0000256" key="6">
    <source>
        <dbReference type="SAM" id="SignalP"/>
    </source>
</evidence>
<accession>A0AAU9W579</accession>
<keyword evidence="3" id="KW-0325">Glycoprotein</keyword>
<reference evidence="8 9" key="1">
    <citation type="submission" date="2022-05" db="EMBL/GenBank/DDBJ databases">
        <authorList>
            <consortium name="Genoscope - CEA"/>
            <person name="William W."/>
        </authorList>
    </citation>
    <scope>NUCLEOTIDE SEQUENCE [LARGE SCALE GENOMIC DNA]</scope>
</reference>
<evidence type="ECO:0000313" key="9">
    <source>
        <dbReference type="Proteomes" id="UP001159428"/>
    </source>
</evidence>
<feature type="chain" id="PRO_5043975894" description="MANSC domain-containing protein" evidence="6">
    <location>
        <begin position="27"/>
        <end position="272"/>
    </location>
</feature>
<dbReference type="Proteomes" id="UP001159428">
    <property type="component" value="Unassembled WGS sequence"/>
</dbReference>
<feature type="transmembrane region" description="Helical" evidence="5">
    <location>
        <begin position="231"/>
        <end position="254"/>
    </location>
</feature>
<feature type="signal peptide" evidence="6">
    <location>
        <begin position="1"/>
        <end position="26"/>
    </location>
</feature>
<comment type="subcellular location">
    <subcellularLocation>
        <location evidence="1">Membrane</location>
    </subcellularLocation>
</comment>
<keyword evidence="5" id="KW-1133">Transmembrane helix</keyword>
<keyword evidence="2 5" id="KW-0472">Membrane</keyword>
<gene>
    <name evidence="8" type="ORF">PMEA_00034690</name>
</gene>
<evidence type="ECO:0000256" key="3">
    <source>
        <dbReference type="ARBA" id="ARBA00023180"/>
    </source>
</evidence>
<evidence type="ECO:0000256" key="5">
    <source>
        <dbReference type="SAM" id="Phobius"/>
    </source>
</evidence>
<feature type="domain" description="MANSC" evidence="7">
    <location>
        <begin position="53"/>
        <end position="113"/>
    </location>
</feature>
<protein>
    <recommendedName>
        <fullName evidence="7">MANSC domain-containing protein</fullName>
    </recommendedName>
</protein>
<feature type="region of interest" description="Disordered" evidence="4">
    <location>
        <begin position="153"/>
        <end position="188"/>
    </location>
</feature>
<evidence type="ECO:0000256" key="2">
    <source>
        <dbReference type="ARBA" id="ARBA00023136"/>
    </source>
</evidence>
<comment type="caution">
    <text evidence="8">The sequence shown here is derived from an EMBL/GenBank/DDBJ whole genome shotgun (WGS) entry which is preliminary data.</text>
</comment>
<name>A0AAU9W579_9CNID</name>
<dbReference type="InterPro" id="IPR013980">
    <property type="entry name" value="MANSC_dom"/>
</dbReference>
<evidence type="ECO:0000259" key="7">
    <source>
        <dbReference type="Pfam" id="PF07502"/>
    </source>
</evidence>
<dbReference type="AlphaFoldDB" id="A0AAU9W579"/>
<dbReference type="GO" id="GO:0016020">
    <property type="term" value="C:membrane"/>
    <property type="evidence" value="ECO:0007669"/>
    <property type="project" value="UniProtKB-SubCell"/>
</dbReference>
<keyword evidence="5" id="KW-0812">Transmembrane</keyword>
<evidence type="ECO:0000256" key="4">
    <source>
        <dbReference type="SAM" id="MobiDB-lite"/>
    </source>
</evidence>
<proteinExistence type="predicted"/>
<dbReference type="EMBL" id="CALNXJ010000009">
    <property type="protein sequence ID" value="CAH3104383.1"/>
    <property type="molecule type" value="Genomic_DNA"/>
</dbReference>
<keyword evidence="9" id="KW-1185">Reference proteome</keyword>
<dbReference type="Pfam" id="PF07502">
    <property type="entry name" value="MANEC"/>
    <property type="match status" value="1"/>
</dbReference>
<sequence>MERQKRYEVALLIIYLVATLVVGTNAEGDSCRMGQRYPGEMVNIAQAKENAKQDNGIVTVPKGSTVNSSLQCEQGCCSYDNCTVYLFYPRPPTLGEDKKFNCFYLNCRPQELCSKAFVNVSDKAEGSVVGIRDLQQDNAVILQADGKALKDVSTEKPASEVTSATTDQSHADVSSVKTSVTPPPKTTAYSTEMKETFNVTMKVGIEASGTSLPKKLERELYGDNHTTYPSLVIALGFGLLFLCAAVVLIGRPWWFAFHRPRYSKVDYLMNGL</sequence>
<feature type="compositionally biased region" description="Polar residues" evidence="4">
    <location>
        <begin position="160"/>
        <end position="172"/>
    </location>
</feature>
<organism evidence="8 9">
    <name type="scientific">Pocillopora meandrina</name>
    <dbReference type="NCBI Taxonomy" id="46732"/>
    <lineage>
        <taxon>Eukaryota</taxon>
        <taxon>Metazoa</taxon>
        <taxon>Cnidaria</taxon>
        <taxon>Anthozoa</taxon>
        <taxon>Hexacorallia</taxon>
        <taxon>Scleractinia</taxon>
        <taxon>Astrocoeniina</taxon>
        <taxon>Pocilloporidae</taxon>
        <taxon>Pocillopora</taxon>
    </lineage>
</organism>